<evidence type="ECO:0000259" key="4">
    <source>
        <dbReference type="Pfam" id="PF13435"/>
    </source>
</evidence>
<evidence type="ECO:0000313" key="5">
    <source>
        <dbReference type="EMBL" id="QXP44919.1"/>
    </source>
</evidence>
<sequence>MNVQIPYKKLVLASMITMLVACGSDNDDTTPTPEPPVNNAPVVVADSATVTVSEVVTIDVLANDTDADGDALTIVSVDSDSAVINAGKIDFTAGATAGEVKFNYTITDGTDEATGEVTVMVEAAVIPEPEVLAYVGSAACATCHSGKHETFAKTGHNFKIMKNPGNEQPAFPYTPEATITGAIDLLVDAEANNTLGVPTSYDEVTYTVGGYHWKMRWLDADGYIVTGKNVQYNIRNAEGELNIPDNHPADADVMGDYKATEFDYKYSCGNCHTTGWKRTTDVAGGDTRNPDRQDDLPGMNGTFAEQGVQCESCHGAGSFHVKSPSKDNIVKIATARTTEDFLAEDMAYGKAVTCAECHTRDGEKDYPLFVSHYNEAFPNGSKVGGRIISSSRLSKHHQTGDEMLGVVPEDHGTYKAGDEIGPKSGMTCTSCHDSHKSTVNQDSADGLHTGAVKACTDCHNASGLGEKEFAQNTHAAAPHAAAVCTDCHMPKLAKSAVKTAPRQGGADVVFGDVKSHLFTIDLDPAAKQFTEDGKFQMPWATAEFTCGNCHADFTDRAAALPKIHN</sequence>
<dbReference type="InterPro" id="IPR005126">
    <property type="entry name" value="NapC/NirT_cyt_c_N"/>
</dbReference>
<dbReference type="Gene3D" id="2.60.40.2810">
    <property type="match status" value="1"/>
</dbReference>
<keyword evidence="1 2" id="KW-0732">Signal</keyword>
<dbReference type="InterPro" id="IPR051829">
    <property type="entry name" value="Multiheme_Cytochr_ET"/>
</dbReference>
<evidence type="ECO:0000256" key="2">
    <source>
        <dbReference type="SAM" id="SignalP"/>
    </source>
</evidence>
<protein>
    <submittedName>
        <fullName evidence="5">Cadherin-like domain-containing protein</fullName>
    </submittedName>
</protein>
<name>A0ABX8S2V7_9GAMM</name>
<evidence type="ECO:0000256" key="1">
    <source>
        <dbReference type="ARBA" id="ARBA00022729"/>
    </source>
</evidence>
<feature type="signal peptide" evidence="2">
    <location>
        <begin position="1"/>
        <end position="23"/>
    </location>
</feature>
<feature type="domain" description="Cytochrome c-552/4" evidence="4">
    <location>
        <begin position="259"/>
        <end position="315"/>
    </location>
</feature>
<dbReference type="InterPro" id="IPR023155">
    <property type="entry name" value="Cyt_c-552/4"/>
</dbReference>
<dbReference type="RefSeq" id="WP_142873890.1">
    <property type="nucleotide sequence ID" value="NZ_CP045503.2"/>
</dbReference>
<dbReference type="PANTHER" id="PTHR35038:SF8">
    <property type="entry name" value="C-TYPE POLYHEME CYTOCHROME OMCC"/>
    <property type="match status" value="1"/>
</dbReference>
<dbReference type="Pfam" id="PF03264">
    <property type="entry name" value="Cytochrom_NNT"/>
    <property type="match status" value="1"/>
</dbReference>
<feature type="chain" id="PRO_5045108919" evidence="2">
    <location>
        <begin position="24"/>
        <end position="565"/>
    </location>
</feature>
<dbReference type="PANTHER" id="PTHR35038">
    <property type="entry name" value="DISSIMILATORY SULFITE REDUCTASE SIRA"/>
    <property type="match status" value="1"/>
</dbReference>
<gene>
    <name evidence="5" type="ORF">FM038_021580</name>
</gene>
<dbReference type="InterPro" id="IPR036280">
    <property type="entry name" value="Multihaem_cyt_sf"/>
</dbReference>
<organism evidence="5 6">
    <name type="scientific">Shewanella eurypsychrophilus</name>
    <dbReference type="NCBI Taxonomy" id="2593656"/>
    <lineage>
        <taxon>Bacteria</taxon>
        <taxon>Pseudomonadati</taxon>
        <taxon>Pseudomonadota</taxon>
        <taxon>Gammaproteobacteria</taxon>
        <taxon>Alteromonadales</taxon>
        <taxon>Shewanellaceae</taxon>
        <taxon>Shewanella</taxon>
    </lineage>
</organism>
<dbReference type="Proteomes" id="UP000316416">
    <property type="component" value="Chromosome"/>
</dbReference>
<dbReference type="EMBL" id="CP045503">
    <property type="protein sequence ID" value="QXP44919.1"/>
    <property type="molecule type" value="Genomic_DNA"/>
</dbReference>
<evidence type="ECO:0000259" key="3">
    <source>
        <dbReference type="Pfam" id="PF03264"/>
    </source>
</evidence>
<dbReference type="Gene3D" id="1.10.1130.10">
    <property type="entry name" value="Flavocytochrome C3, Chain A"/>
    <property type="match status" value="2"/>
</dbReference>
<reference evidence="5" key="1">
    <citation type="submission" date="2021-07" db="EMBL/GenBank/DDBJ databases">
        <title>Shewanella sp. YLB-07 whole genome sequence.</title>
        <authorList>
            <person name="Yu L."/>
        </authorList>
    </citation>
    <scope>NUCLEOTIDE SEQUENCE</scope>
    <source>
        <strain evidence="5">YLB-08</strain>
    </source>
</reference>
<dbReference type="Pfam" id="PF13435">
    <property type="entry name" value="Cytochrome_C554"/>
    <property type="match status" value="1"/>
</dbReference>
<keyword evidence="6" id="KW-1185">Reference proteome</keyword>
<feature type="domain" description="NapC/NirT cytochrome c N-terminal" evidence="3">
    <location>
        <begin position="450"/>
        <end position="552"/>
    </location>
</feature>
<dbReference type="Pfam" id="PF17963">
    <property type="entry name" value="Big_9"/>
    <property type="match status" value="1"/>
</dbReference>
<proteinExistence type="predicted"/>
<evidence type="ECO:0000313" key="6">
    <source>
        <dbReference type="Proteomes" id="UP000316416"/>
    </source>
</evidence>
<dbReference type="SUPFAM" id="SSF48695">
    <property type="entry name" value="Multiheme cytochromes"/>
    <property type="match status" value="1"/>
</dbReference>
<accession>A0ABX8S2V7</accession>